<dbReference type="InterPro" id="IPR036400">
    <property type="entry name" value="Cyt_B5-like_heme/steroid_sf"/>
</dbReference>
<keyword evidence="6 12" id="KW-0812">Transmembrane</keyword>
<evidence type="ECO:0000256" key="2">
    <source>
        <dbReference type="ARBA" id="ARBA00012543"/>
    </source>
</evidence>
<dbReference type="GO" id="GO:0016459">
    <property type="term" value="C:myosin complex"/>
    <property type="evidence" value="ECO:0007669"/>
    <property type="project" value="InterPro"/>
</dbReference>
<organism evidence="14 15">
    <name type="scientific">Penicillium canariense</name>
    <dbReference type="NCBI Taxonomy" id="189055"/>
    <lineage>
        <taxon>Eukaryota</taxon>
        <taxon>Fungi</taxon>
        <taxon>Dikarya</taxon>
        <taxon>Ascomycota</taxon>
        <taxon>Pezizomycotina</taxon>
        <taxon>Eurotiomycetes</taxon>
        <taxon>Eurotiomycetidae</taxon>
        <taxon>Eurotiales</taxon>
        <taxon>Aspergillaceae</taxon>
        <taxon>Penicillium</taxon>
    </lineage>
</organism>
<dbReference type="PANTHER" id="PTHR22914:SF13">
    <property type="entry name" value="CHITIN SYNTHASE"/>
    <property type="match status" value="1"/>
</dbReference>
<keyword evidence="9" id="KW-0325">Glycoprotein</keyword>
<dbReference type="GO" id="GO:0004100">
    <property type="term" value="F:chitin synthase activity"/>
    <property type="evidence" value="ECO:0007669"/>
    <property type="project" value="UniProtKB-EC"/>
</dbReference>
<keyword evidence="3" id="KW-1003">Cell membrane</keyword>
<dbReference type="SMART" id="SM01117">
    <property type="entry name" value="Cyt-b5"/>
    <property type="match status" value="2"/>
</dbReference>
<feature type="transmembrane region" description="Helical" evidence="12">
    <location>
        <begin position="761"/>
        <end position="782"/>
    </location>
</feature>
<dbReference type="SUPFAM" id="SSF55856">
    <property type="entry name" value="Cytochrome b5-like heme/steroid binding domain"/>
    <property type="match status" value="1"/>
</dbReference>
<keyword evidence="8 12" id="KW-0472">Membrane</keyword>
<dbReference type="Pfam" id="PF03142">
    <property type="entry name" value="Chitin_synth_2"/>
    <property type="match status" value="1"/>
</dbReference>
<dbReference type="InterPro" id="IPR014876">
    <property type="entry name" value="DEK_C"/>
</dbReference>
<accession>A0A9W9I5V8</accession>
<dbReference type="GO" id="GO:0006031">
    <property type="term" value="P:chitin biosynthetic process"/>
    <property type="evidence" value="ECO:0007669"/>
    <property type="project" value="TreeGrafter"/>
</dbReference>
<reference evidence="14" key="2">
    <citation type="journal article" date="2023" name="IMA Fungus">
        <title>Comparative genomic study of the Penicillium genus elucidates a diverse pangenome and 15 lateral gene transfer events.</title>
        <authorList>
            <person name="Petersen C."/>
            <person name="Sorensen T."/>
            <person name="Nielsen M.R."/>
            <person name="Sondergaard T.E."/>
            <person name="Sorensen J.L."/>
            <person name="Fitzpatrick D.A."/>
            <person name="Frisvad J.C."/>
            <person name="Nielsen K.L."/>
        </authorList>
    </citation>
    <scope>NUCLEOTIDE SEQUENCE</scope>
    <source>
        <strain evidence="14">IBT 26290</strain>
    </source>
</reference>
<dbReference type="Gene3D" id="1.10.10.820">
    <property type="match status" value="1"/>
</dbReference>
<dbReference type="Pfam" id="PF08766">
    <property type="entry name" value="DEK_C"/>
    <property type="match status" value="1"/>
</dbReference>
<evidence type="ECO:0000256" key="9">
    <source>
        <dbReference type="ARBA" id="ARBA00023180"/>
    </source>
</evidence>
<dbReference type="InterPro" id="IPR001199">
    <property type="entry name" value="Cyt_B5-like_heme/steroid-bd"/>
</dbReference>
<sequence>MSNRYSVFSTQSAGLSAGPRPTSQHTSQVSTTTLLNALHSFYTAGQPYQLDSGTSLAVNTWVTAATTLPDGRNGATVDRDLAVRAWEHARRRAEDGCIVLCSLHQSTPSLLEPFMTALPVSTPEIVYTSLAALRPFLSAVTSFNPSYSLHSAFSASYTLTLQGTVVGLSLALSTSGINVRKGLLEIPSEAGFRAFDVFYYLMTSSSTAAEREFLDLQDPPVYALLNRSGTYAPPSYLPTADDAASAEDLRMNLKAIGIKGAAQRGLLCVLAALLKLGNATGLMVDQEELEEVCEDVGGLLGLDPEILLHKCSTDEREVLIGGIYEALVDWVIGKANEAIAADIQNALENDSSNGGPGAAFYANEDTVALTVIDIPRPALGKAIALRGVFDDELGLNAEMKEDGISLPAIGQSVVSEMAAAVAQVEPDLGIMGGAAGREREHDLDKRQGVLEKVGVEVEADSFLRQLLFPVGSEGISLGKRGRFDLATTLGSSRVWYHLSIHPTDDLPEQLNGSNASWSAGAVSRQLRDWRLPEWANRRLKQLDFTADFDVEEFVGRYARLGCAEGQDGVENWILERGWSNGDAVVGQQRVWLREGAWWEAESMLDLKPDETLMNPFGYGATMYEPGFTPDGNPIGEHSNLLGSDMMMQNQSVMAPSVIVGGAKSIAPTGITHTGGGDYGLGHKGDDNKGDIAYYDDYGRYIGDLDAEFGDPKHIEKKTISFGRRVWAGIVWALTFWIPSFVLRYVGRMKRPDVRMAWREKIVLVLIILLFNGIVCFYIIAFGDLLCPNKDKVWNTKEVSWHATDNNFYVSIHGRVYDISKFWRLQHSDTTTETTSSVMKPFAGLNLDPYFPPPLTQYCGAFVTDQSIALQNNDTSAVEYPTAKHNCGPRNYPSTTTKLHEITWYADVFLPKIADYYKGELVWTKNTIQKQANDDSRYWVILNQKIYDLTDYFYTADLMNNLDTYAFLPDSVTTLFKNYPGTDVTDKWQDTTEFRNAERCLDYVFYKGKVDFRDSPKCTVNNWILLAFTILICAVILIKFLAALQLGSKRRPAPQDKFVICLVPAYTEGEDSLRKGLDSLTALQYDNKRKLIFVVCDGMIVGGGNDRPTPKIVLDILGVDPKMDPPALPFRSVGQGSEQLNYAKVYSGLYEYEGNVVPYIVVVKVGKESEQRKSKPGNRGKRDSQVLLMHFLNRVHHRAPMSPMELEIFHQINNIIGVDPELYEYCFMVDADTSVKEDSLNRLVAACAADAKIAGICGETSLQNEERSWWTMIQVYEYYISHHLAKAFESLFGSVTCLPGCFCMYRLRTADKGRPLVISDKIIQEYADIDVDTLHKKNLLSLGEDRFLTTLMTKHFPTMRYKFIPDAYASTAAPETWSVLISQRRRWINSTIHNLVELAALKDLCGFCCFSMRFVVLVDLLGTIILPATCVYLGYLIYRIATNSGPFPMISIVMLAGVYGLQAIIFIVKRQWQHIGWMLIYLMAFPIYSFILPLYSFWKQDDFTWGNTRVVLGEKGDKRVIAVEDEGFDPRSIPLQRWDDYALANNLPGRRGELGANQEKVHYTGRYMDEQAMEMDDMHSQYSSVKPASTILTGFPGQGRHAGPYMPPQSPAPFVGGNVAGNRSSQMTSFSRYTDYPQMGGHPAAASRHMSVGNLSAYQDNAVNSSRHSIGLMQSTENLLAASRSRSPLGQFPSRPASTAFDFRAGSGPDEQSITEAIRHCLSEVDLDTVTKKQVRVLVEQRLQTSLAGDKRAFVDRQIDHELAHM</sequence>
<evidence type="ECO:0000256" key="5">
    <source>
        <dbReference type="ARBA" id="ARBA00022679"/>
    </source>
</evidence>
<dbReference type="SMART" id="SM00242">
    <property type="entry name" value="MYSc"/>
    <property type="match status" value="1"/>
</dbReference>
<feature type="compositionally biased region" description="Polar residues" evidence="11">
    <location>
        <begin position="1"/>
        <end position="14"/>
    </location>
</feature>
<keyword evidence="7 12" id="KW-1133">Transmembrane helix</keyword>
<feature type="transmembrane region" description="Helical" evidence="12">
    <location>
        <begin position="1474"/>
        <end position="1497"/>
    </location>
</feature>
<dbReference type="EMBL" id="JAPQKN010000002">
    <property type="protein sequence ID" value="KAJ5168471.1"/>
    <property type="molecule type" value="Genomic_DNA"/>
</dbReference>
<evidence type="ECO:0000256" key="10">
    <source>
        <dbReference type="ARBA" id="ARBA00049510"/>
    </source>
</evidence>
<dbReference type="Gene3D" id="3.10.120.10">
    <property type="entry name" value="Cytochrome b5-like heme/steroid binding domain"/>
    <property type="match status" value="2"/>
</dbReference>
<evidence type="ECO:0000256" key="6">
    <source>
        <dbReference type="ARBA" id="ARBA00022692"/>
    </source>
</evidence>
<dbReference type="EC" id="2.4.1.16" evidence="2"/>
<dbReference type="GO" id="GO:0030428">
    <property type="term" value="C:cell septum"/>
    <property type="evidence" value="ECO:0007669"/>
    <property type="project" value="TreeGrafter"/>
</dbReference>
<feature type="transmembrane region" description="Helical" evidence="12">
    <location>
        <begin position="1022"/>
        <end position="1041"/>
    </location>
</feature>
<dbReference type="RefSeq" id="XP_056544932.1">
    <property type="nucleotide sequence ID" value="XM_056686190.1"/>
</dbReference>
<feature type="transmembrane region" description="Helical" evidence="12">
    <location>
        <begin position="725"/>
        <end position="745"/>
    </location>
</feature>
<dbReference type="Gene3D" id="1.10.10.60">
    <property type="entry name" value="Homeodomain-like"/>
    <property type="match status" value="1"/>
</dbReference>
<feature type="transmembrane region" description="Helical" evidence="12">
    <location>
        <begin position="1446"/>
        <end position="1467"/>
    </location>
</feature>
<evidence type="ECO:0000256" key="4">
    <source>
        <dbReference type="ARBA" id="ARBA00022676"/>
    </source>
</evidence>
<reference evidence="14" key="1">
    <citation type="submission" date="2022-11" db="EMBL/GenBank/DDBJ databases">
        <authorList>
            <person name="Petersen C."/>
        </authorList>
    </citation>
    <scope>NUCLEOTIDE SEQUENCE</scope>
    <source>
        <strain evidence="14">IBT 26290</strain>
    </source>
</reference>
<evidence type="ECO:0000256" key="11">
    <source>
        <dbReference type="SAM" id="MobiDB-lite"/>
    </source>
</evidence>
<dbReference type="OrthoDB" id="370884at2759"/>
<dbReference type="GO" id="GO:0003774">
    <property type="term" value="F:cytoskeletal motor activity"/>
    <property type="evidence" value="ECO:0007669"/>
    <property type="project" value="InterPro"/>
</dbReference>
<evidence type="ECO:0000256" key="8">
    <source>
        <dbReference type="ARBA" id="ARBA00023136"/>
    </source>
</evidence>
<dbReference type="Proteomes" id="UP001149163">
    <property type="component" value="Unassembled WGS sequence"/>
</dbReference>
<evidence type="ECO:0000256" key="3">
    <source>
        <dbReference type="ARBA" id="ARBA00022475"/>
    </source>
</evidence>
<name>A0A9W9I5V8_9EURO</name>
<dbReference type="SUPFAM" id="SSF109715">
    <property type="entry name" value="DEK C-terminal domain"/>
    <property type="match status" value="1"/>
</dbReference>
<dbReference type="Gene3D" id="1.20.120.720">
    <property type="entry name" value="Myosin VI head, motor domain, U50 subdomain"/>
    <property type="match status" value="1"/>
</dbReference>
<dbReference type="Pfam" id="PF00173">
    <property type="entry name" value="Cyt-b5"/>
    <property type="match status" value="1"/>
</dbReference>
<dbReference type="PROSITE" id="PS51998">
    <property type="entry name" value="DEK_C"/>
    <property type="match status" value="1"/>
</dbReference>
<proteinExistence type="predicted"/>
<evidence type="ECO:0000256" key="12">
    <source>
        <dbReference type="SAM" id="Phobius"/>
    </source>
</evidence>
<comment type="subcellular location">
    <subcellularLocation>
        <location evidence="1">Cell membrane</location>
        <topology evidence="1">Multi-pass membrane protein</topology>
    </subcellularLocation>
</comment>
<dbReference type="GO" id="GO:0031505">
    <property type="term" value="P:fungal-type cell wall organization"/>
    <property type="evidence" value="ECO:0007669"/>
    <property type="project" value="TreeGrafter"/>
</dbReference>
<comment type="caution">
    <text evidence="14">The sequence shown here is derived from an EMBL/GenBank/DDBJ whole genome shotgun (WGS) entry which is preliminary data.</text>
</comment>
<keyword evidence="5" id="KW-0808">Transferase</keyword>
<dbReference type="SUPFAM" id="SSF52540">
    <property type="entry name" value="P-loop containing nucleoside triphosphate hydrolases"/>
    <property type="match status" value="1"/>
</dbReference>
<dbReference type="PANTHER" id="PTHR22914">
    <property type="entry name" value="CHITIN SYNTHASE"/>
    <property type="match status" value="1"/>
</dbReference>
<dbReference type="InterPro" id="IPR027417">
    <property type="entry name" value="P-loop_NTPase"/>
</dbReference>
<keyword evidence="15" id="KW-1185">Reference proteome</keyword>
<dbReference type="GeneID" id="81425366"/>
<feature type="transmembrane region" description="Helical" evidence="12">
    <location>
        <begin position="1419"/>
        <end position="1440"/>
    </location>
</feature>
<dbReference type="InterPro" id="IPR001609">
    <property type="entry name" value="Myosin_head_motor_dom-like"/>
</dbReference>
<feature type="domain" description="DEK-C" evidence="13">
    <location>
        <begin position="1707"/>
        <end position="1763"/>
    </location>
</feature>
<comment type="catalytic activity">
    <reaction evidence="10">
        <text>[(1-&gt;4)-N-acetyl-beta-D-glucosaminyl](n) + UDP-N-acetyl-alpha-D-glucosamine = [(1-&gt;4)-N-acetyl-beta-D-glucosaminyl](n+1) + UDP + H(+)</text>
        <dbReference type="Rhea" id="RHEA:16637"/>
        <dbReference type="Rhea" id="RHEA-COMP:9593"/>
        <dbReference type="Rhea" id="RHEA-COMP:9595"/>
        <dbReference type="ChEBI" id="CHEBI:15378"/>
        <dbReference type="ChEBI" id="CHEBI:17029"/>
        <dbReference type="ChEBI" id="CHEBI:57705"/>
        <dbReference type="ChEBI" id="CHEBI:58223"/>
        <dbReference type="EC" id="2.4.1.16"/>
    </reaction>
    <physiologicalReaction direction="left-to-right" evidence="10">
        <dbReference type="Rhea" id="RHEA:16638"/>
    </physiologicalReaction>
</comment>
<gene>
    <name evidence="14" type="ORF">N7482_004065</name>
</gene>
<dbReference type="GO" id="GO:0005524">
    <property type="term" value="F:ATP binding"/>
    <property type="evidence" value="ECO:0007669"/>
    <property type="project" value="InterPro"/>
</dbReference>
<dbReference type="SUPFAM" id="SSF53448">
    <property type="entry name" value="Nucleotide-diphospho-sugar transferases"/>
    <property type="match status" value="1"/>
</dbReference>
<keyword evidence="4" id="KW-0328">Glycosyltransferase</keyword>
<evidence type="ECO:0000256" key="1">
    <source>
        <dbReference type="ARBA" id="ARBA00004651"/>
    </source>
</evidence>
<evidence type="ECO:0000313" key="14">
    <source>
        <dbReference type="EMBL" id="KAJ5168471.1"/>
    </source>
</evidence>
<evidence type="ECO:0000259" key="13">
    <source>
        <dbReference type="PROSITE" id="PS51998"/>
    </source>
</evidence>
<evidence type="ECO:0000256" key="7">
    <source>
        <dbReference type="ARBA" id="ARBA00022989"/>
    </source>
</evidence>
<dbReference type="InterPro" id="IPR029044">
    <property type="entry name" value="Nucleotide-diphossugar_trans"/>
</dbReference>
<dbReference type="FunFam" id="1.10.10.820:FF:000010">
    <property type="entry name" value="Chitin synthase 6"/>
    <property type="match status" value="1"/>
</dbReference>
<evidence type="ECO:0000313" key="15">
    <source>
        <dbReference type="Proteomes" id="UP001149163"/>
    </source>
</evidence>
<protein>
    <recommendedName>
        <fullName evidence="2">chitin synthase</fullName>
        <ecNumber evidence="2">2.4.1.16</ecNumber>
    </recommendedName>
</protein>
<dbReference type="GO" id="GO:0005886">
    <property type="term" value="C:plasma membrane"/>
    <property type="evidence" value="ECO:0007669"/>
    <property type="project" value="UniProtKB-SubCell"/>
</dbReference>
<dbReference type="InterPro" id="IPR004835">
    <property type="entry name" value="Chitin_synth"/>
</dbReference>
<feature type="region of interest" description="Disordered" evidence="11">
    <location>
        <begin position="1"/>
        <end position="29"/>
    </location>
</feature>